<name>A0A4R2EM09_9BACT</name>
<reference evidence="1 2" key="1">
    <citation type="submission" date="2019-03" db="EMBL/GenBank/DDBJ databases">
        <title>Genomic Encyclopedia of Archaeal and Bacterial Type Strains, Phase II (KMG-II): from individual species to whole genera.</title>
        <authorList>
            <person name="Goeker M."/>
        </authorList>
    </citation>
    <scope>NUCLEOTIDE SEQUENCE [LARGE SCALE GENOMIC DNA]</scope>
    <source>
        <strain evidence="1 2">RL-C</strain>
    </source>
</reference>
<sequence length="85" mass="9668">MERSEFQPLPRGMDSGVFYGHFCSINKTLIRHPCVRNAVVVFGTAEITSHSSVLMSRWFCCLPLVDAPCISWQQYFSRATVPSRN</sequence>
<evidence type="ECO:0000313" key="1">
    <source>
        <dbReference type="EMBL" id="TCN70138.1"/>
    </source>
</evidence>
<gene>
    <name evidence="1" type="ORF">CLV25_10493</name>
</gene>
<evidence type="ECO:0000313" key="2">
    <source>
        <dbReference type="Proteomes" id="UP000294830"/>
    </source>
</evidence>
<comment type="caution">
    <text evidence="1">The sequence shown here is derived from an EMBL/GenBank/DDBJ whole genome shotgun (WGS) entry which is preliminary data.</text>
</comment>
<protein>
    <submittedName>
        <fullName evidence="1">Uncharacterized protein</fullName>
    </submittedName>
</protein>
<keyword evidence="2" id="KW-1185">Reference proteome</keyword>
<dbReference type="Proteomes" id="UP000294830">
    <property type="component" value="Unassembled WGS sequence"/>
</dbReference>
<proteinExistence type="predicted"/>
<organism evidence="1 2">
    <name type="scientific">Acetobacteroides hydrogenigenes</name>
    <dbReference type="NCBI Taxonomy" id="979970"/>
    <lineage>
        <taxon>Bacteria</taxon>
        <taxon>Pseudomonadati</taxon>
        <taxon>Bacteroidota</taxon>
        <taxon>Bacteroidia</taxon>
        <taxon>Bacteroidales</taxon>
        <taxon>Rikenellaceae</taxon>
        <taxon>Acetobacteroides</taxon>
    </lineage>
</organism>
<dbReference type="EMBL" id="SLWB01000004">
    <property type="protein sequence ID" value="TCN70138.1"/>
    <property type="molecule type" value="Genomic_DNA"/>
</dbReference>
<accession>A0A4R2EM09</accession>
<dbReference type="AlphaFoldDB" id="A0A4R2EM09"/>